<feature type="compositionally biased region" description="Polar residues" evidence="5">
    <location>
        <begin position="110"/>
        <end position="123"/>
    </location>
</feature>
<dbReference type="PROSITE" id="PS00518">
    <property type="entry name" value="ZF_RING_1"/>
    <property type="match status" value="1"/>
</dbReference>
<dbReference type="GO" id="GO:0006511">
    <property type="term" value="P:ubiquitin-dependent protein catabolic process"/>
    <property type="evidence" value="ECO:0007669"/>
    <property type="project" value="TreeGrafter"/>
</dbReference>
<dbReference type="GO" id="GO:0008270">
    <property type="term" value="F:zinc ion binding"/>
    <property type="evidence" value="ECO:0007669"/>
    <property type="project" value="UniProtKB-KW"/>
</dbReference>
<dbReference type="STRING" id="252740.A0A423VFY5"/>
<feature type="compositionally biased region" description="Pro residues" evidence="5">
    <location>
        <begin position="14"/>
        <end position="28"/>
    </location>
</feature>
<dbReference type="InterPro" id="IPR013083">
    <property type="entry name" value="Znf_RING/FYVE/PHD"/>
</dbReference>
<keyword evidence="1" id="KW-0479">Metal-binding</keyword>
<dbReference type="InterPro" id="IPR001841">
    <property type="entry name" value="Znf_RING"/>
</dbReference>
<sequence length="482" mass="52726">MDSLVSASSLLERQPPPASSFLPFPHPTTAPSGNPTTLSLPPLPSSFSPSFTASHSLTPSLNPTRGPNSGFRRTLGQPSPQPTGFDRSPFAGLPFSTSSHLARRDGPLLSPSQRSGSDPSVSITVGRRTTDTNNPTPALTTPFSHPQSLRQQTYLSRQSANTPQFGLPNLPISSDSHHNSFRQAYPQEPNSDDFLEALATGRFSSPSLPPYSPQRPPQPQPHRETPFADFPNSISTSRPRPLPAFSTYFPPAHGIPEREGDSVDLPEVDLEEQGDGSRSGHDDNEKITVDSLLLEMPATRAKRSRAAASPDASLDGPSTIKRQRTGPVRRTTPGRPASSRGQKPRLQHAFTIPDSDDLESLFGNAEDDIEVFDLTKSEDGVPEELMKPKEDNSIKLSKFECIICMDAANNLTVTHCGHMFCAQCLHQAMHTEVTKKVCPMCRQKLEPRPKDGRQPNAKAKTFFQLELKLMPSKRQGKQPARR</sequence>
<dbReference type="PANTHER" id="PTHR47094">
    <property type="entry name" value="ELFLESS, ISOFORM B"/>
    <property type="match status" value="1"/>
</dbReference>
<name>A0A423VFY5_CYTCH</name>
<feature type="compositionally biased region" description="Pro residues" evidence="5">
    <location>
        <begin position="207"/>
        <end position="220"/>
    </location>
</feature>
<evidence type="ECO:0000256" key="3">
    <source>
        <dbReference type="ARBA" id="ARBA00022833"/>
    </source>
</evidence>
<feature type="domain" description="RING-type" evidence="6">
    <location>
        <begin position="401"/>
        <end position="442"/>
    </location>
</feature>
<dbReference type="InterPro" id="IPR049627">
    <property type="entry name" value="SLX8"/>
</dbReference>
<feature type="compositionally biased region" description="Polar residues" evidence="5">
    <location>
        <begin position="53"/>
        <end position="67"/>
    </location>
</feature>
<dbReference type="SMART" id="SM00184">
    <property type="entry name" value="RING"/>
    <property type="match status" value="1"/>
</dbReference>
<dbReference type="GO" id="GO:0061630">
    <property type="term" value="F:ubiquitin protein ligase activity"/>
    <property type="evidence" value="ECO:0007669"/>
    <property type="project" value="InterPro"/>
</dbReference>
<feature type="region of interest" description="Disordered" evidence="5">
    <location>
        <begin position="1"/>
        <end position="188"/>
    </location>
</feature>
<feature type="compositionally biased region" description="Low complexity" evidence="5">
    <location>
        <begin position="35"/>
        <end position="52"/>
    </location>
</feature>
<dbReference type="Proteomes" id="UP000284375">
    <property type="component" value="Unassembled WGS sequence"/>
</dbReference>
<dbReference type="InterPro" id="IPR017907">
    <property type="entry name" value="Znf_RING_CS"/>
</dbReference>
<dbReference type="SUPFAM" id="SSF57850">
    <property type="entry name" value="RING/U-box"/>
    <property type="match status" value="1"/>
</dbReference>
<keyword evidence="8" id="KW-1185">Reference proteome</keyword>
<dbReference type="OrthoDB" id="6270329at2759"/>
<feature type="compositionally biased region" description="Low complexity" evidence="5">
    <location>
        <begin position="325"/>
        <end position="336"/>
    </location>
</feature>
<gene>
    <name evidence="7" type="ORF">VSDG_08240</name>
</gene>
<comment type="caution">
    <text evidence="7">The sequence shown here is derived from an EMBL/GenBank/DDBJ whole genome shotgun (WGS) entry which is preliminary data.</text>
</comment>
<feature type="compositionally biased region" description="Polar residues" evidence="5">
    <location>
        <begin position="1"/>
        <end position="11"/>
    </location>
</feature>
<evidence type="ECO:0000256" key="2">
    <source>
        <dbReference type="ARBA" id="ARBA00022771"/>
    </source>
</evidence>
<dbReference type="GO" id="GO:0140082">
    <property type="term" value="F:SUMO-ubiquitin ligase activity"/>
    <property type="evidence" value="ECO:0007669"/>
    <property type="project" value="TreeGrafter"/>
</dbReference>
<dbReference type="PROSITE" id="PS50089">
    <property type="entry name" value="ZF_RING_2"/>
    <property type="match status" value="1"/>
</dbReference>
<dbReference type="GO" id="GO:0033768">
    <property type="term" value="C:SUMO-targeted ubiquitin ligase complex"/>
    <property type="evidence" value="ECO:0007669"/>
    <property type="project" value="TreeGrafter"/>
</dbReference>
<dbReference type="GO" id="GO:0032183">
    <property type="term" value="F:SUMO binding"/>
    <property type="evidence" value="ECO:0007669"/>
    <property type="project" value="TreeGrafter"/>
</dbReference>
<dbReference type="PANTHER" id="PTHR47094:SF1">
    <property type="entry name" value="RING-TYPE E3 UBIQUITIN TRANSFERASE"/>
    <property type="match status" value="1"/>
</dbReference>
<evidence type="ECO:0000313" key="8">
    <source>
        <dbReference type="Proteomes" id="UP000284375"/>
    </source>
</evidence>
<evidence type="ECO:0000256" key="1">
    <source>
        <dbReference type="ARBA" id="ARBA00022723"/>
    </source>
</evidence>
<dbReference type="AlphaFoldDB" id="A0A423VFY5"/>
<reference evidence="7 8" key="1">
    <citation type="submission" date="2015-09" db="EMBL/GenBank/DDBJ databases">
        <title>Host preference determinants of Valsa canker pathogens revealed by comparative genomics.</title>
        <authorList>
            <person name="Yin Z."/>
            <person name="Huang L."/>
        </authorList>
    </citation>
    <scope>NUCLEOTIDE SEQUENCE [LARGE SCALE GENOMIC DNA]</scope>
    <source>
        <strain evidence="7 8">YSFL</strain>
    </source>
</reference>
<evidence type="ECO:0000256" key="5">
    <source>
        <dbReference type="SAM" id="MobiDB-lite"/>
    </source>
</evidence>
<proteinExistence type="predicted"/>
<evidence type="ECO:0000256" key="4">
    <source>
        <dbReference type="PROSITE-ProRule" id="PRU00175"/>
    </source>
</evidence>
<evidence type="ECO:0000259" key="6">
    <source>
        <dbReference type="PROSITE" id="PS50089"/>
    </source>
</evidence>
<feature type="region of interest" description="Disordered" evidence="5">
    <location>
        <begin position="299"/>
        <end position="345"/>
    </location>
</feature>
<protein>
    <recommendedName>
        <fullName evidence="6">RING-type domain-containing protein</fullName>
    </recommendedName>
</protein>
<feature type="region of interest" description="Disordered" evidence="5">
    <location>
        <begin position="202"/>
        <end position="265"/>
    </location>
</feature>
<keyword evidence="3" id="KW-0862">Zinc</keyword>
<dbReference type="Gene3D" id="3.30.40.10">
    <property type="entry name" value="Zinc/RING finger domain, C3HC4 (zinc finger)"/>
    <property type="match status" value="1"/>
</dbReference>
<accession>A0A423VFY5</accession>
<dbReference type="EMBL" id="LJZO01000054">
    <property type="protein sequence ID" value="ROV89913.1"/>
    <property type="molecule type" value="Genomic_DNA"/>
</dbReference>
<keyword evidence="2 4" id="KW-0863">Zinc-finger</keyword>
<evidence type="ECO:0000313" key="7">
    <source>
        <dbReference type="EMBL" id="ROV89913.1"/>
    </source>
</evidence>
<feature type="compositionally biased region" description="Polar residues" evidence="5">
    <location>
        <begin position="131"/>
        <end position="164"/>
    </location>
</feature>
<organism evidence="7 8">
    <name type="scientific">Cytospora chrysosperma</name>
    <name type="common">Cytospora canker fungus</name>
    <name type="synonym">Sphaeria chrysosperma</name>
    <dbReference type="NCBI Taxonomy" id="252740"/>
    <lineage>
        <taxon>Eukaryota</taxon>
        <taxon>Fungi</taxon>
        <taxon>Dikarya</taxon>
        <taxon>Ascomycota</taxon>
        <taxon>Pezizomycotina</taxon>
        <taxon>Sordariomycetes</taxon>
        <taxon>Sordariomycetidae</taxon>
        <taxon>Diaporthales</taxon>
        <taxon>Cytosporaceae</taxon>
        <taxon>Cytospora</taxon>
    </lineage>
</organism>
<dbReference type="Pfam" id="PF13920">
    <property type="entry name" value="zf-C3HC4_3"/>
    <property type="match status" value="1"/>
</dbReference>